<dbReference type="EMBL" id="CP035758">
    <property type="protein sequence ID" value="QBD83344.1"/>
    <property type="molecule type" value="Genomic_DNA"/>
</dbReference>
<keyword evidence="2" id="KW-1185">Reference proteome</keyword>
<organism evidence="1 2">
    <name type="scientific">Ktedonosporobacter rubrisoli</name>
    <dbReference type="NCBI Taxonomy" id="2509675"/>
    <lineage>
        <taxon>Bacteria</taxon>
        <taxon>Bacillati</taxon>
        <taxon>Chloroflexota</taxon>
        <taxon>Ktedonobacteria</taxon>
        <taxon>Ktedonobacterales</taxon>
        <taxon>Ktedonosporobacteraceae</taxon>
        <taxon>Ktedonosporobacter</taxon>
    </lineage>
</organism>
<gene>
    <name evidence="1" type="ORF">EPA93_01520</name>
</gene>
<reference evidence="1 2" key="1">
    <citation type="submission" date="2019-01" db="EMBL/GenBank/DDBJ databases">
        <title>Ktedonosporobacter rubrisoli SCAWS-G2.</title>
        <authorList>
            <person name="Huang Y."/>
            <person name="Yan B."/>
        </authorList>
    </citation>
    <scope>NUCLEOTIDE SEQUENCE [LARGE SCALE GENOMIC DNA]</scope>
    <source>
        <strain evidence="1 2">SCAWS-G2</strain>
    </source>
</reference>
<dbReference type="KEGG" id="kbs:EPA93_01520"/>
<dbReference type="AlphaFoldDB" id="A0A4P6K540"/>
<name>A0A4P6K540_KTERU</name>
<protein>
    <submittedName>
        <fullName evidence="1">Uncharacterized protein</fullName>
    </submittedName>
</protein>
<evidence type="ECO:0000313" key="2">
    <source>
        <dbReference type="Proteomes" id="UP000290365"/>
    </source>
</evidence>
<accession>A0A4P6K540</accession>
<dbReference type="Proteomes" id="UP000290365">
    <property type="component" value="Chromosome"/>
</dbReference>
<evidence type="ECO:0000313" key="1">
    <source>
        <dbReference type="EMBL" id="QBD83344.1"/>
    </source>
</evidence>
<sequence length="42" mass="5064">MFFYDTTKSATRHWCSALFTAHARSLIRYRRTKRAKDKLVTQ</sequence>
<dbReference type="OrthoDB" id="123307at2"/>
<proteinExistence type="predicted"/>